<organism evidence="1 2">
    <name type="scientific">Pleurotus ostreatus (strain PC15)</name>
    <name type="common">Oyster mushroom</name>
    <dbReference type="NCBI Taxonomy" id="1137138"/>
    <lineage>
        <taxon>Eukaryota</taxon>
        <taxon>Fungi</taxon>
        <taxon>Dikarya</taxon>
        <taxon>Basidiomycota</taxon>
        <taxon>Agaricomycotina</taxon>
        <taxon>Agaricomycetes</taxon>
        <taxon>Agaricomycetidae</taxon>
        <taxon>Agaricales</taxon>
        <taxon>Pleurotineae</taxon>
        <taxon>Pleurotaceae</taxon>
        <taxon>Pleurotus</taxon>
    </lineage>
</organism>
<sequence>MRGFQGLPRHTLFCPPPTASHRHLPSPLAVHLQELCSRNINVAESRTSSSHAHSITATIAKLYEHRMNTVSLSLESACRRYDYRDSNFMVRLFQESGFDSPRLLVATPTSIRSSFSPQHSTPFLALTIPHSLNEDPLALSASAPGPSFLAPDAGISATQRWEGLRIGPYQYVVSNYY</sequence>
<dbReference type="EMBL" id="KL198014">
    <property type="protein sequence ID" value="KDQ22458.1"/>
    <property type="molecule type" value="Genomic_DNA"/>
</dbReference>
<dbReference type="Proteomes" id="UP000027073">
    <property type="component" value="Unassembled WGS sequence"/>
</dbReference>
<reference evidence="2" key="1">
    <citation type="journal article" date="2014" name="Proc. Natl. Acad. Sci. U.S.A.">
        <title>Extensive sampling of basidiomycete genomes demonstrates inadequacy of the white-rot/brown-rot paradigm for wood decay fungi.</title>
        <authorList>
            <person name="Riley R."/>
            <person name="Salamov A.A."/>
            <person name="Brown D.W."/>
            <person name="Nagy L.G."/>
            <person name="Floudas D."/>
            <person name="Held B.W."/>
            <person name="Levasseur A."/>
            <person name="Lombard V."/>
            <person name="Morin E."/>
            <person name="Otillar R."/>
            <person name="Lindquist E.A."/>
            <person name="Sun H."/>
            <person name="LaButti K.M."/>
            <person name="Schmutz J."/>
            <person name="Jabbour D."/>
            <person name="Luo H."/>
            <person name="Baker S.E."/>
            <person name="Pisabarro A.G."/>
            <person name="Walton J.D."/>
            <person name="Blanchette R.A."/>
            <person name="Henrissat B."/>
            <person name="Martin F."/>
            <person name="Cullen D."/>
            <person name="Hibbett D.S."/>
            <person name="Grigoriev I.V."/>
        </authorList>
    </citation>
    <scope>NUCLEOTIDE SEQUENCE [LARGE SCALE GENOMIC DNA]</scope>
    <source>
        <strain evidence="2">PC15</strain>
    </source>
</reference>
<protein>
    <submittedName>
        <fullName evidence="1">Uncharacterized protein</fullName>
    </submittedName>
</protein>
<proteinExistence type="predicted"/>
<dbReference type="AlphaFoldDB" id="A0A067N372"/>
<dbReference type="InParanoid" id="A0A067N372"/>
<name>A0A067N372_PLEO1</name>
<gene>
    <name evidence="1" type="ORF">PLEOSDRAFT_163357</name>
</gene>
<evidence type="ECO:0000313" key="1">
    <source>
        <dbReference type="EMBL" id="KDQ22458.1"/>
    </source>
</evidence>
<dbReference type="VEuPathDB" id="FungiDB:PLEOSDRAFT_163357"/>
<accession>A0A067N372</accession>
<evidence type="ECO:0000313" key="2">
    <source>
        <dbReference type="Proteomes" id="UP000027073"/>
    </source>
</evidence>
<dbReference type="HOGENOM" id="CLU_1518500_0_0_1"/>